<comment type="caution">
    <text evidence="5">The sequence shown here is derived from an EMBL/GenBank/DDBJ whole genome shotgun (WGS) entry which is preliminary data.</text>
</comment>
<accession>A0ABQ2L6W0</accession>
<dbReference type="Pfam" id="PF01520">
    <property type="entry name" value="Amidase_3"/>
    <property type="match status" value="1"/>
</dbReference>
<dbReference type="InterPro" id="IPR050695">
    <property type="entry name" value="N-acetylmuramoyl_amidase_3"/>
</dbReference>
<dbReference type="InterPro" id="IPR002508">
    <property type="entry name" value="MurNAc-LAA_cat"/>
</dbReference>
<dbReference type="PANTHER" id="PTHR30404:SF0">
    <property type="entry name" value="N-ACETYLMURAMOYL-L-ALANINE AMIDASE AMIC"/>
    <property type="match status" value="1"/>
</dbReference>
<organism evidence="5 6">
    <name type="scientific">Iodidimonas muriae</name>
    <dbReference type="NCBI Taxonomy" id="261467"/>
    <lineage>
        <taxon>Bacteria</taxon>
        <taxon>Pseudomonadati</taxon>
        <taxon>Pseudomonadota</taxon>
        <taxon>Alphaproteobacteria</taxon>
        <taxon>Iodidimonadales</taxon>
        <taxon>Iodidimonadaceae</taxon>
        <taxon>Iodidimonas</taxon>
    </lineage>
</organism>
<evidence type="ECO:0000313" key="5">
    <source>
        <dbReference type="EMBL" id="GGO05408.1"/>
    </source>
</evidence>
<gene>
    <name evidence="5" type="ORF">GCM10007972_02800</name>
</gene>
<dbReference type="Proteomes" id="UP000602381">
    <property type="component" value="Unassembled WGS sequence"/>
</dbReference>
<comment type="catalytic activity">
    <reaction evidence="1">
        <text>Hydrolyzes the link between N-acetylmuramoyl residues and L-amino acid residues in certain cell-wall glycopeptides.</text>
        <dbReference type="EC" id="3.5.1.28"/>
    </reaction>
</comment>
<protein>
    <recommendedName>
        <fullName evidence="2">N-acetylmuramoyl-L-alanine amidase</fullName>
        <ecNumber evidence="2">3.5.1.28</ecNumber>
    </recommendedName>
</protein>
<dbReference type="EMBL" id="BMOV01000001">
    <property type="protein sequence ID" value="GGO05408.1"/>
    <property type="molecule type" value="Genomic_DNA"/>
</dbReference>
<dbReference type="InterPro" id="IPR021731">
    <property type="entry name" value="AMIN_dom"/>
</dbReference>
<keyword evidence="6" id="KW-1185">Reference proteome</keyword>
<name>A0ABQ2L6W0_9PROT</name>
<proteinExistence type="predicted"/>
<keyword evidence="3" id="KW-0378">Hydrolase</keyword>
<dbReference type="PANTHER" id="PTHR30404">
    <property type="entry name" value="N-ACETYLMURAMOYL-L-ALANINE AMIDASE"/>
    <property type="match status" value="1"/>
</dbReference>
<evidence type="ECO:0000256" key="3">
    <source>
        <dbReference type="ARBA" id="ARBA00022801"/>
    </source>
</evidence>
<reference evidence="6" key="1">
    <citation type="journal article" date="2019" name="Int. J. Syst. Evol. Microbiol.">
        <title>The Global Catalogue of Microorganisms (GCM) 10K type strain sequencing project: providing services to taxonomists for standard genome sequencing and annotation.</title>
        <authorList>
            <consortium name="The Broad Institute Genomics Platform"/>
            <consortium name="The Broad Institute Genome Sequencing Center for Infectious Disease"/>
            <person name="Wu L."/>
            <person name="Ma J."/>
        </authorList>
    </citation>
    <scope>NUCLEOTIDE SEQUENCE [LARGE SCALE GENOMIC DNA]</scope>
    <source>
        <strain evidence="6">JCM 17843</strain>
    </source>
</reference>
<dbReference type="SMART" id="SM00646">
    <property type="entry name" value="Ami_3"/>
    <property type="match status" value="1"/>
</dbReference>
<dbReference type="SUPFAM" id="SSF53187">
    <property type="entry name" value="Zn-dependent exopeptidases"/>
    <property type="match status" value="1"/>
</dbReference>
<feature type="domain" description="MurNAc-LAA" evidence="4">
    <location>
        <begin position="256"/>
        <end position="410"/>
    </location>
</feature>
<dbReference type="Pfam" id="PF11741">
    <property type="entry name" value="AMIN"/>
    <property type="match status" value="1"/>
</dbReference>
<evidence type="ECO:0000313" key="6">
    <source>
        <dbReference type="Proteomes" id="UP000602381"/>
    </source>
</evidence>
<dbReference type="Gene3D" id="2.60.40.3500">
    <property type="match status" value="1"/>
</dbReference>
<dbReference type="Gene3D" id="3.40.630.40">
    <property type="entry name" value="Zn-dependent exopeptidases"/>
    <property type="match status" value="1"/>
</dbReference>
<dbReference type="EC" id="3.5.1.28" evidence="2"/>
<sequence>MPSSRYEKTGVGKKKPGEQTLLIRCLLAVLTALALFLFPPVGGLLAAPDVTGLRLGENGDRTRFVVDVDSDIQAEVFTLSDPYRLVIDLPAVEFHIDSQGIGEGKGLVKRYRYGLFDNDTSRLVLDLQAPGSLDRMFTLPPQGGNGYRLVFDIRPTSRADFLANVRKPVAVAHRAPTQSVLAPGQSVRRSKDKRVIVIDAGHGGNDPGAPGAAGRPEKDITLAVAMEAARQIKASGRYLPVLTRDRDIYLRLRDRVEVARRKKADLFLSLHADSLDNRSVRGGTVYTLSETASDREAAALARRENKADILAGMDLADEAPEVASILIDLAQRESMNYSARFANYLIPELKKRVLLRRNSHRFAGFVVLKAPDVPSVLVEMGYMSNIQDARMLGSKEGQARLASGLLSGIDRYFESVDREQF</sequence>
<evidence type="ECO:0000256" key="1">
    <source>
        <dbReference type="ARBA" id="ARBA00001561"/>
    </source>
</evidence>
<evidence type="ECO:0000259" key="4">
    <source>
        <dbReference type="SMART" id="SM00646"/>
    </source>
</evidence>
<dbReference type="CDD" id="cd02696">
    <property type="entry name" value="MurNAc-LAA"/>
    <property type="match status" value="1"/>
</dbReference>
<evidence type="ECO:0000256" key="2">
    <source>
        <dbReference type="ARBA" id="ARBA00011901"/>
    </source>
</evidence>